<feature type="region of interest" description="Disordered" evidence="1">
    <location>
        <begin position="1"/>
        <end position="47"/>
    </location>
</feature>
<protein>
    <submittedName>
        <fullName evidence="2">Uncharacterized protein</fullName>
    </submittedName>
</protein>
<organism evidence="2 3">
    <name type="scientific">Taenia crassiceps</name>
    <dbReference type="NCBI Taxonomy" id="6207"/>
    <lineage>
        <taxon>Eukaryota</taxon>
        <taxon>Metazoa</taxon>
        <taxon>Spiralia</taxon>
        <taxon>Lophotrochozoa</taxon>
        <taxon>Platyhelminthes</taxon>
        <taxon>Cestoda</taxon>
        <taxon>Eucestoda</taxon>
        <taxon>Cyclophyllidea</taxon>
        <taxon>Taeniidae</taxon>
        <taxon>Taenia</taxon>
    </lineage>
</organism>
<gene>
    <name evidence="2" type="ORF">TcWFU_006932</name>
</gene>
<name>A0ABR4QES9_9CEST</name>
<proteinExistence type="predicted"/>
<keyword evidence="3" id="KW-1185">Reference proteome</keyword>
<reference evidence="2 3" key="1">
    <citation type="journal article" date="2022" name="Front. Cell. Infect. Microbiol.">
        <title>The Genomes of Two Strains of Taenia crassiceps the Animal Model for the Study of Human Cysticercosis.</title>
        <authorList>
            <person name="Bobes R.J."/>
            <person name="Estrada K."/>
            <person name="Rios-Valencia D.G."/>
            <person name="Calderon-Gallegos A."/>
            <person name="de la Torre P."/>
            <person name="Carrero J.C."/>
            <person name="Sanchez-Flores A."/>
            <person name="Laclette J.P."/>
        </authorList>
    </citation>
    <scope>NUCLEOTIDE SEQUENCE [LARGE SCALE GENOMIC DNA]</scope>
    <source>
        <strain evidence="2">WFUcys</strain>
    </source>
</reference>
<feature type="compositionally biased region" description="Low complexity" evidence="1">
    <location>
        <begin position="1"/>
        <end position="33"/>
    </location>
</feature>
<dbReference type="EMBL" id="JAKROA010000004">
    <property type="protein sequence ID" value="KAL5107935.1"/>
    <property type="molecule type" value="Genomic_DNA"/>
</dbReference>
<sequence>MSSAFSSPPRATATATPTATATATSSIHHAASSLGHHRPSTPSSWSRSTHRCCTAAALPHWRLRFASSPCASRCDAPTAAAVAAAAAAAARVTCLLLLSDGNGLHRGVSTCRLPPLAQGKRR</sequence>
<accession>A0ABR4QES9</accession>
<comment type="caution">
    <text evidence="2">The sequence shown here is derived from an EMBL/GenBank/DDBJ whole genome shotgun (WGS) entry which is preliminary data.</text>
</comment>
<evidence type="ECO:0000256" key="1">
    <source>
        <dbReference type="SAM" id="MobiDB-lite"/>
    </source>
</evidence>
<evidence type="ECO:0000313" key="3">
    <source>
        <dbReference type="Proteomes" id="UP001651158"/>
    </source>
</evidence>
<evidence type="ECO:0000313" key="2">
    <source>
        <dbReference type="EMBL" id="KAL5107935.1"/>
    </source>
</evidence>
<dbReference type="Proteomes" id="UP001651158">
    <property type="component" value="Unassembled WGS sequence"/>
</dbReference>